<proteinExistence type="predicted"/>
<sequence length="150" mass="17162">MTEPVTFLGVGLGAIGTGALTWLWRFYIHRDARRERDETKAIEVEKHRDDLTLQLLRAAKDEVAEARQEAKVAREENNALRAIEEHFYHFDQALNHLEAVLTATDADTRAVAEKNAKAFLARMRRLQRAKGNIQQEVQIIESANRLEGKE</sequence>
<dbReference type="RefSeq" id="WP_054589876.1">
    <property type="nucleotide sequence ID" value="NZ_CP012700.1"/>
</dbReference>
<dbReference type="OrthoDB" id="7451091at2"/>
<name>A0A0N7GT96_SPHMC</name>
<dbReference type="EMBL" id="CP012700">
    <property type="protein sequence ID" value="ALH82899.1"/>
    <property type="molecule type" value="Genomic_DNA"/>
</dbReference>
<keyword evidence="2" id="KW-0812">Transmembrane</keyword>
<evidence type="ECO:0000256" key="2">
    <source>
        <dbReference type="SAM" id="Phobius"/>
    </source>
</evidence>
<evidence type="ECO:0000256" key="1">
    <source>
        <dbReference type="SAM" id="Coils"/>
    </source>
</evidence>
<dbReference type="PATRIC" id="fig|33050.5.peg.4521"/>
<evidence type="ECO:0000313" key="4">
    <source>
        <dbReference type="Proteomes" id="UP000058074"/>
    </source>
</evidence>
<feature type="coiled-coil region" evidence="1">
    <location>
        <begin position="56"/>
        <end position="85"/>
    </location>
</feature>
<dbReference type="AlphaFoldDB" id="A0A0N7GT96"/>
<keyword evidence="1" id="KW-0175">Coiled coil</keyword>
<organism evidence="3 4">
    <name type="scientific">Sphingopyxis macrogoltabida</name>
    <name type="common">Sphingomonas macrogoltabidus</name>
    <dbReference type="NCBI Taxonomy" id="33050"/>
    <lineage>
        <taxon>Bacteria</taxon>
        <taxon>Pseudomonadati</taxon>
        <taxon>Pseudomonadota</taxon>
        <taxon>Alphaproteobacteria</taxon>
        <taxon>Sphingomonadales</taxon>
        <taxon>Sphingomonadaceae</taxon>
        <taxon>Sphingopyxis</taxon>
    </lineage>
</organism>
<dbReference type="Proteomes" id="UP000058074">
    <property type="component" value="Chromosome"/>
</dbReference>
<reference evidence="3 4" key="1">
    <citation type="journal article" date="2015" name="Genome Announc.">
        <title>Complete Genome Sequence of Polypropylene Glycol- and Polyethylene Glycol-Degrading Sphingopyxis macrogoltabida Strain EY-1.</title>
        <authorList>
            <person name="Ohtsubo Y."/>
            <person name="Nagata Y."/>
            <person name="Numata M."/>
            <person name="Tsuchikane K."/>
            <person name="Hosoyama A."/>
            <person name="Yamazoe A."/>
            <person name="Tsuda M."/>
            <person name="Fujita N."/>
            <person name="Kawai F."/>
        </authorList>
    </citation>
    <scope>NUCLEOTIDE SEQUENCE [LARGE SCALE GENOMIC DNA]</scope>
    <source>
        <strain evidence="3 4">EY-1</strain>
    </source>
</reference>
<feature type="transmembrane region" description="Helical" evidence="2">
    <location>
        <begin position="6"/>
        <end position="27"/>
    </location>
</feature>
<gene>
    <name evidence="3" type="ORF">AN936_21835</name>
</gene>
<dbReference type="KEGG" id="smag:AN936_21835"/>
<protein>
    <submittedName>
        <fullName evidence="3">Uncharacterized protein</fullName>
    </submittedName>
</protein>
<keyword evidence="2" id="KW-0472">Membrane</keyword>
<keyword evidence="2" id="KW-1133">Transmembrane helix</keyword>
<evidence type="ECO:0000313" key="3">
    <source>
        <dbReference type="EMBL" id="ALH82899.1"/>
    </source>
</evidence>
<accession>A0A0N7GT96</accession>
<feature type="coiled-coil region" evidence="1">
    <location>
        <begin position="109"/>
        <end position="143"/>
    </location>
</feature>